<evidence type="ECO:0000313" key="1">
    <source>
        <dbReference type="EMBL" id="MDR7303690.1"/>
    </source>
</evidence>
<evidence type="ECO:0000313" key="2">
    <source>
        <dbReference type="Proteomes" id="UP001180845"/>
    </source>
</evidence>
<sequence>MAEEVHIGYSDDLGRGTLLSLANPTSLFGGMLSIPTPPLVAMQ</sequence>
<dbReference type="Proteomes" id="UP001180845">
    <property type="component" value="Unassembled WGS sequence"/>
</dbReference>
<dbReference type="AlphaFoldDB" id="A0AAE3ZGL6"/>
<organism evidence="1 2">
    <name type="scientific">Haloactinomyces albus</name>
    <dbReference type="NCBI Taxonomy" id="1352928"/>
    <lineage>
        <taxon>Bacteria</taxon>
        <taxon>Bacillati</taxon>
        <taxon>Actinomycetota</taxon>
        <taxon>Actinomycetes</taxon>
        <taxon>Actinopolysporales</taxon>
        <taxon>Actinopolysporaceae</taxon>
        <taxon>Haloactinomyces</taxon>
    </lineage>
</organism>
<accession>A0AAE3ZGL6</accession>
<dbReference type="EMBL" id="JAVDXW010000001">
    <property type="protein sequence ID" value="MDR7303690.1"/>
    <property type="molecule type" value="Genomic_DNA"/>
</dbReference>
<name>A0AAE3ZGL6_9ACTN</name>
<protein>
    <submittedName>
        <fullName evidence="1">Uncharacterized protein</fullName>
    </submittedName>
</protein>
<reference evidence="1" key="1">
    <citation type="submission" date="2023-07" db="EMBL/GenBank/DDBJ databases">
        <title>Sequencing the genomes of 1000 actinobacteria strains.</title>
        <authorList>
            <person name="Klenk H.-P."/>
        </authorList>
    </citation>
    <scope>NUCLEOTIDE SEQUENCE</scope>
    <source>
        <strain evidence="1">DSM 45977</strain>
    </source>
</reference>
<proteinExistence type="predicted"/>
<gene>
    <name evidence="1" type="ORF">JOF55_003871</name>
</gene>
<comment type="caution">
    <text evidence="1">The sequence shown here is derived from an EMBL/GenBank/DDBJ whole genome shotgun (WGS) entry which is preliminary data.</text>
</comment>
<keyword evidence="2" id="KW-1185">Reference proteome</keyword>